<accession>A0A1I6I943</accession>
<dbReference type="PRINTS" id="PR00119">
    <property type="entry name" value="CATATPASE"/>
</dbReference>
<dbReference type="PROSITE" id="PS00154">
    <property type="entry name" value="ATPASE_E1_E2"/>
    <property type="match status" value="1"/>
</dbReference>
<comment type="subcellular location">
    <subcellularLocation>
        <location evidence="1">Endomembrane system</location>
        <topology evidence="1">Multi-pass membrane protein</topology>
    </subcellularLocation>
</comment>
<keyword evidence="9 11" id="KW-0472">Membrane</keyword>
<dbReference type="Pfam" id="PF00690">
    <property type="entry name" value="Cation_ATPase_N"/>
    <property type="match status" value="1"/>
</dbReference>
<dbReference type="SUPFAM" id="SSF56784">
    <property type="entry name" value="HAD-like"/>
    <property type="match status" value="1"/>
</dbReference>
<keyword evidence="14" id="KW-1185">Reference proteome</keyword>
<dbReference type="Pfam" id="PF00122">
    <property type="entry name" value="E1-E2_ATPase"/>
    <property type="match status" value="1"/>
</dbReference>
<dbReference type="InterPro" id="IPR044492">
    <property type="entry name" value="P_typ_ATPase_HD_dom"/>
</dbReference>
<keyword evidence="3 11" id="KW-0812">Transmembrane</keyword>
<dbReference type="Gene3D" id="2.70.150.10">
    <property type="entry name" value="Calcium-transporting ATPase, cytoplasmic transduction domain A"/>
    <property type="match status" value="1"/>
</dbReference>
<dbReference type="FunFam" id="2.70.150.10:FF:000160">
    <property type="entry name" value="Sarcoplasmic/endoplasmic reticulum calcium ATPase 1"/>
    <property type="match status" value="1"/>
</dbReference>
<feature type="transmembrane region" description="Helical" evidence="11">
    <location>
        <begin position="68"/>
        <end position="101"/>
    </location>
</feature>
<keyword evidence="7" id="KW-1278">Translocase</keyword>
<protein>
    <submittedName>
        <fullName evidence="13">Ca2+-transporting ATPase</fullName>
    </submittedName>
</protein>
<feature type="region of interest" description="Disordered" evidence="10">
    <location>
        <begin position="356"/>
        <end position="386"/>
    </location>
</feature>
<feature type="transmembrane region" description="Helical" evidence="11">
    <location>
        <begin position="795"/>
        <end position="817"/>
    </location>
</feature>
<feature type="transmembrane region" description="Helical" evidence="11">
    <location>
        <begin position="829"/>
        <end position="845"/>
    </location>
</feature>
<dbReference type="InterPro" id="IPR018303">
    <property type="entry name" value="ATPase_P-typ_P_site"/>
</dbReference>
<dbReference type="InterPro" id="IPR006068">
    <property type="entry name" value="ATPase_P-typ_cation-transptr_C"/>
</dbReference>
<feature type="transmembrane region" description="Helical" evidence="11">
    <location>
        <begin position="766"/>
        <end position="789"/>
    </location>
</feature>
<keyword evidence="5" id="KW-0067">ATP-binding</keyword>
<keyword evidence="6" id="KW-0460">Magnesium</keyword>
<evidence type="ECO:0000313" key="13">
    <source>
        <dbReference type="EMBL" id="SFR63252.1"/>
    </source>
</evidence>
<dbReference type="InterPro" id="IPR008250">
    <property type="entry name" value="ATPase_P-typ_transduc_dom_A_sf"/>
</dbReference>
<evidence type="ECO:0000256" key="11">
    <source>
        <dbReference type="SAM" id="Phobius"/>
    </source>
</evidence>
<dbReference type="Gene3D" id="3.40.1110.10">
    <property type="entry name" value="Calcium-transporting ATPase, cytoplasmic domain N"/>
    <property type="match status" value="1"/>
</dbReference>
<dbReference type="STRING" id="555875.SAMN04488124_2875"/>
<dbReference type="Gene3D" id="3.40.50.1000">
    <property type="entry name" value="HAD superfamily/HAD-like"/>
    <property type="match status" value="1"/>
</dbReference>
<dbReference type="OrthoDB" id="8588at2157"/>
<dbReference type="Gene3D" id="1.20.1110.10">
    <property type="entry name" value="Calcium-transporting ATPase, transmembrane domain"/>
    <property type="match status" value="1"/>
</dbReference>
<dbReference type="SFLD" id="SFLDS00003">
    <property type="entry name" value="Haloacid_Dehalogenase"/>
    <property type="match status" value="1"/>
</dbReference>
<organism evidence="13 14">
    <name type="scientific">Halogeometricum limi</name>
    <dbReference type="NCBI Taxonomy" id="555875"/>
    <lineage>
        <taxon>Archaea</taxon>
        <taxon>Methanobacteriati</taxon>
        <taxon>Methanobacteriota</taxon>
        <taxon>Stenosarchaea group</taxon>
        <taxon>Halobacteria</taxon>
        <taxon>Halobacteriales</taxon>
        <taxon>Haloferacaceae</taxon>
        <taxon>Halogeometricum</taxon>
    </lineage>
</organism>
<reference evidence="14" key="1">
    <citation type="submission" date="2016-10" db="EMBL/GenBank/DDBJ databases">
        <authorList>
            <person name="Varghese N."/>
            <person name="Submissions S."/>
        </authorList>
    </citation>
    <scope>NUCLEOTIDE SEQUENCE [LARGE SCALE GENOMIC DNA]</scope>
    <source>
        <strain evidence="14">CGMCC 1.8711</strain>
    </source>
</reference>
<dbReference type="InterPro" id="IPR036412">
    <property type="entry name" value="HAD-like_sf"/>
</dbReference>
<feature type="compositionally biased region" description="Low complexity" evidence="10">
    <location>
        <begin position="362"/>
        <end position="384"/>
    </location>
</feature>
<dbReference type="PRINTS" id="PR00120">
    <property type="entry name" value="HATPASE"/>
</dbReference>
<evidence type="ECO:0000256" key="1">
    <source>
        <dbReference type="ARBA" id="ARBA00004127"/>
    </source>
</evidence>
<dbReference type="SUPFAM" id="SSF81660">
    <property type="entry name" value="Metal cation-transporting ATPase, ATP-binding domain N"/>
    <property type="match status" value="1"/>
</dbReference>
<dbReference type="RefSeq" id="WP_089882201.1">
    <property type="nucleotide sequence ID" value="NZ_FOYS01000005.1"/>
</dbReference>
<dbReference type="InterPro" id="IPR004014">
    <property type="entry name" value="ATPase_P-typ_cation-transptr_N"/>
</dbReference>
<dbReference type="InterPro" id="IPR023299">
    <property type="entry name" value="ATPase_P-typ_cyto_dom_N"/>
</dbReference>
<name>A0A1I6I943_9EURY</name>
<dbReference type="SMART" id="SM00831">
    <property type="entry name" value="Cation_ATPase_N"/>
    <property type="match status" value="1"/>
</dbReference>
<dbReference type="PANTHER" id="PTHR42861">
    <property type="entry name" value="CALCIUM-TRANSPORTING ATPASE"/>
    <property type="match status" value="1"/>
</dbReference>
<dbReference type="Pfam" id="PF00689">
    <property type="entry name" value="Cation_ATPase_C"/>
    <property type="match status" value="1"/>
</dbReference>
<keyword evidence="8 11" id="KW-1133">Transmembrane helix</keyword>
<evidence type="ECO:0000256" key="6">
    <source>
        <dbReference type="ARBA" id="ARBA00022842"/>
    </source>
</evidence>
<dbReference type="EMBL" id="FOYS01000005">
    <property type="protein sequence ID" value="SFR63252.1"/>
    <property type="molecule type" value="Genomic_DNA"/>
</dbReference>
<dbReference type="AlphaFoldDB" id="A0A1I6I943"/>
<evidence type="ECO:0000259" key="12">
    <source>
        <dbReference type="SMART" id="SM00831"/>
    </source>
</evidence>
<dbReference type="Pfam" id="PF13246">
    <property type="entry name" value="Cation_ATPase"/>
    <property type="match status" value="1"/>
</dbReference>
<evidence type="ECO:0000256" key="5">
    <source>
        <dbReference type="ARBA" id="ARBA00022840"/>
    </source>
</evidence>
<dbReference type="NCBIfam" id="TIGR01494">
    <property type="entry name" value="ATPase_P-type"/>
    <property type="match status" value="2"/>
</dbReference>
<evidence type="ECO:0000256" key="4">
    <source>
        <dbReference type="ARBA" id="ARBA00022741"/>
    </source>
</evidence>
<feature type="domain" description="Cation-transporting P-type ATPase N-terminal" evidence="12">
    <location>
        <begin position="11"/>
        <end position="84"/>
    </location>
</feature>
<dbReference type="SUPFAM" id="SSF81653">
    <property type="entry name" value="Calcium ATPase, transduction domain A"/>
    <property type="match status" value="1"/>
</dbReference>
<dbReference type="InterPro" id="IPR023298">
    <property type="entry name" value="ATPase_P-typ_TM_dom_sf"/>
</dbReference>
<dbReference type="SFLD" id="SFLDG00002">
    <property type="entry name" value="C1.7:_P-type_atpase_like"/>
    <property type="match status" value="1"/>
</dbReference>
<dbReference type="GO" id="GO:0016020">
    <property type="term" value="C:membrane"/>
    <property type="evidence" value="ECO:0007669"/>
    <property type="project" value="InterPro"/>
</dbReference>
<dbReference type="InterPro" id="IPR023214">
    <property type="entry name" value="HAD_sf"/>
</dbReference>
<keyword evidence="2" id="KW-0597">Phosphoprotein</keyword>
<dbReference type="GO" id="GO:0016887">
    <property type="term" value="F:ATP hydrolysis activity"/>
    <property type="evidence" value="ECO:0007669"/>
    <property type="project" value="InterPro"/>
</dbReference>
<dbReference type="SUPFAM" id="SSF81665">
    <property type="entry name" value="Calcium ATPase, transmembrane domain M"/>
    <property type="match status" value="1"/>
</dbReference>
<evidence type="ECO:0000256" key="8">
    <source>
        <dbReference type="ARBA" id="ARBA00022989"/>
    </source>
</evidence>
<feature type="transmembrane region" description="Helical" evidence="11">
    <location>
        <begin position="865"/>
        <end position="886"/>
    </location>
</feature>
<sequence length="909" mass="95553">MSAPDASGTSDWHARPVDAVADELGTGLDGLAEAEASARLSRVGPNELDTDGGRGALELLAAQFQNALVWVLLVAAGVSLVVGHVVDAVLIAVILLANALFGFAQEYRAERSLDALRALATPVVTVRREGEETRRDATELVPGDVVVLSDGDVVPADCRLLETQAFEVDESALTGESVPVEKTTDALPPETILAERTNLAYKGTNVTRGRAVALVVATGMETEMGAIATALLAAPERRTPLQRDLDVLGRRLGVAVVVLSAFVVPLLAFRGTSLVQAALTGISLAVAAIPEGLPAVVTLTLALGVRQMAGENALVRSLPAVEALGAVDVVCTDKTGTLTEGEMRVTRVWVDDVTRAPEASHGAATDDGTTADGDATDDGTTADGDATDDSRFRLLFEIGAVCNDADADASDGDPTERALVDAAAEFGLDVASLRDGTPRRGVLPFSAERKRMATTHDDAVYVKGAPRVVLDRSTRIRTRDGTDALTPDRRARVEDALDDMADDALRVLGFAYRPLDAPASGEEATAEADTNLVFVGLQGLLDPPRPEVADAIAETRRAGISVKMITGDNPATARAIAAQVGIGSGVLTGSELSAVSDDELRRRVETVDVFARAEPAHKVRILGALRANGHTVAMTGDGVNDAPALKNADVGIAMGVRGTDVAKQASDVVLLDDNYATIRTAIRRGRGIFDNVWKFVAYLLSANAAEILLVFVASLFGYLVLPAVQLLWINLLTDGLPALALGNDPTGDVMRRPPRERERGIVDGEMLLLVAGFGVVATAVMLGLLYYTLDGAATVTPYAMTMVFTGFILLEFVKLVVVRWTKATPLRSNPWLAAAVGASILAHLATLYTPLRTAFGTVSLSVGDWAVLAVTVAFGGLLLFAVGWSVRRYASETQTDDAPSESAAHLRAY</sequence>
<dbReference type="InterPro" id="IPR059000">
    <property type="entry name" value="ATPase_P-type_domA"/>
</dbReference>
<evidence type="ECO:0000256" key="2">
    <source>
        <dbReference type="ARBA" id="ARBA00022553"/>
    </source>
</evidence>
<evidence type="ECO:0000256" key="9">
    <source>
        <dbReference type="ARBA" id="ARBA00023136"/>
    </source>
</evidence>
<dbReference type="GO" id="GO:0005524">
    <property type="term" value="F:ATP binding"/>
    <property type="evidence" value="ECO:0007669"/>
    <property type="project" value="UniProtKB-KW"/>
</dbReference>
<feature type="transmembrane region" description="Helical" evidence="11">
    <location>
        <begin position="695"/>
        <end position="721"/>
    </location>
</feature>
<dbReference type="InterPro" id="IPR001757">
    <property type="entry name" value="P_typ_ATPase"/>
</dbReference>
<evidence type="ECO:0000256" key="7">
    <source>
        <dbReference type="ARBA" id="ARBA00022967"/>
    </source>
</evidence>
<proteinExistence type="predicted"/>
<feature type="transmembrane region" description="Helical" evidence="11">
    <location>
        <begin position="281"/>
        <end position="305"/>
    </location>
</feature>
<dbReference type="GO" id="GO:0012505">
    <property type="term" value="C:endomembrane system"/>
    <property type="evidence" value="ECO:0007669"/>
    <property type="project" value="UniProtKB-SubCell"/>
</dbReference>
<dbReference type="SFLD" id="SFLDF00027">
    <property type="entry name" value="p-type_atpase"/>
    <property type="match status" value="1"/>
</dbReference>
<gene>
    <name evidence="13" type="ORF">SAMN04488124_2875</name>
</gene>
<evidence type="ECO:0000256" key="10">
    <source>
        <dbReference type="SAM" id="MobiDB-lite"/>
    </source>
</evidence>
<feature type="transmembrane region" description="Helical" evidence="11">
    <location>
        <begin position="252"/>
        <end position="269"/>
    </location>
</feature>
<evidence type="ECO:0000256" key="3">
    <source>
        <dbReference type="ARBA" id="ARBA00022692"/>
    </source>
</evidence>
<keyword evidence="4" id="KW-0547">Nucleotide-binding</keyword>
<evidence type="ECO:0000313" key="14">
    <source>
        <dbReference type="Proteomes" id="UP000243250"/>
    </source>
</evidence>
<dbReference type="Proteomes" id="UP000243250">
    <property type="component" value="Unassembled WGS sequence"/>
</dbReference>